<sequence length="239" mass="25114">MNVGVAIIIFVVVFAIATYINNINKQAKKDAGVMASFADLHLTKTHVIQGDPRTGLKKPVSGLVARVEDSGTINQRLTATRLATMGPFALAAPKKVDNREVYLTIEGIGVSIVRMVPMKKDPTAGSLARSFASMVNTLSKGPAPVGEKVQAFTVTLADAGPEPKTTAALLAQLMPDLSKDELHRLVTHTPAVLEGAVESARVERIRSLLEMFGAKVTATAVGIITTQPPAAPDANPAAS</sequence>
<accession>A0A2N3WPZ4</accession>
<dbReference type="OrthoDB" id="4728782at2"/>
<evidence type="ECO:0000313" key="1">
    <source>
        <dbReference type="EMBL" id="PKV95939.1"/>
    </source>
</evidence>
<dbReference type="AlphaFoldDB" id="A0A2N3WPZ4"/>
<proteinExistence type="predicted"/>
<dbReference type="RefSeq" id="WP_101438869.1">
    <property type="nucleotide sequence ID" value="NZ_PJMY01000003.1"/>
</dbReference>
<gene>
    <name evidence="1" type="ORF">ATK30_6872</name>
</gene>
<name>A0A2N3WPZ4_9PSEU</name>
<evidence type="ECO:0000313" key="2">
    <source>
        <dbReference type="Proteomes" id="UP000233750"/>
    </source>
</evidence>
<comment type="caution">
    <text evidence="1">The sequence shown here is derived from an EMBL/GenBank/DDBJ whole genome shotgun (WGS) entry which is preliminary data.</text>
</comment>
<organism evidence="1 2">
    <name type="scientific">Amycolatopsis echigonensis</name>
    <dbReference type="NCBI Taxonomy" id="2576905"/>
    <lineage>
        <taxon>Bacteria</taxon>
        <taxon>Bacillati</taxon>
        <taxon>Actinomycetota</taxon>
        <taxon>Actinomycetes</taxon>
        <taxon>Pseudonocardiales</taxon>
        <taxon>Pseudonocardiaceae</taxon>
        <taxon>Amycolatopsis</taxon>
    </lineage>
</organism>
<protein>
    <submittedName>
        <fullName evidence="1">Uncharacterized protein</fullName>
    </submittedName>
</protein>
<dbReference type="Proteomes" id="UP000233750">
    <property type="component" value="Unassembled WGS sequence"/>
</dbReference>
<dbReference type="EMBL" id="PJMY01000003">
    <property type="protein sequence ID" value="PKV95939.1"/>
    <property type="molecule type" value="Genomic_DNA"/>
</dbReference>
<keyword evidence="2" id="KW-1185">Reference proteome</keyword>
<reference evidence="1 2" key="1">
    <citation type="submission" date="2017-12" db="EMBL/GenBank/DDBJ databases">
        <title>Sequencing the genomes of 1000 Actinobacteria strains.</title>
        <authorList>
            <person name="Klenk H.-P."/>
        </authorList>
    </citation>
    <scope>NUCLEOTIDE SEQUENCE [LARGE SCALE GENOMIC DNA]</scope>
    <source>
        <strain evidence="1 2">DSM 45165</strain>
    </source>
</reference>